<reference evidence="2 3" key="1">
    <citation type="journal article" date="2004" name="Nature">
        <title>Genome sequence of the ultrasmall unicellular red alga Cyanidioschyzon merolae 10D.</title>
        <authorList>
            <person name="Matsuzaki M."/>
            <person name="Misumi O."/>
            <person name="Shin-i T."/>
            <person name="Maruyama S."/>
            <person name="Takahara M."/>
            <person name="Miyagishima S."/>
            <person name="Mori T."/>
            <person name="Nishida K."/>
            <person name="Yagisawa F."/>
            <person name="Nishida K."/>
            <person name="Yoshida Y."/>
            <person name="Nishimura Y."/>
            <person name="Nakao S."/>
            <person name="Kobayashi T."/>
            <person name="Momoyama Y."/>
            <person name="Higashiyama T."/>
            <person name="Minoda A."/>
            <person name="Sano M."/>
            <person name="Nomoto H."/>
            <person name="Oishi K."/>
            <person name="Hayashi H."/>
            <person name="Ohta F."/>
            <person name="Nishizaka S."/>
            <person name="Haga S."/>
            <person name="Miura S."/>
            <person name="Morishita T."/>
            <person name="Kabeya Y."/>
            <person name="Terasawa K."/>
            <person name="Suzuki Y."/>
            <person name="Ishii Y."/>
            <person name="Asakawa S."/>
            <person name="Takano H."/>
            <person name="Ohta N."/>
            <person name="Kuroiwa H."/>
            <person name="Tanaka K."/>
            <person name="Shimizu N."/>
            <person name="Sugano S."/>
            <person name="Sato N."/>
            <person name="Nozaki H."/>
            <person name="Ogasawara N."/>
            <person name="Kohara Y."/>
            <person name="Kuroiwa T."/>
        </authorList>
    </citation>
    <scope>NUCLEOTIDE SEQUENCE [LARGE SCALE GENOMIC DNA]</scope>
    <source>
        <strain evidence="2 3">10D</strain>
    </source>
</reference>
<dbReference type="Gene3D" id="3.30.70.20">
    <property type="match status" value="1"/>
</dbReference>
<dbReference type="CDD" id="cd07727">
    <property type="entry name" value="YmaE-like_MBL-fold"/>
    <property type="match status" value="1"/>
</dbReference>
<dbReference type="EMBL" id="AP006499">
    <property type="protein sequence ID" value="BAM82247.1"/>
    <property type="molecule type" value="Genomic_DNA"/>
</dbReference>
<dbReference type="KEGG" id="cme:CYME_CMQ399C"/>
<dbReference type="Pfam" id="PF13370">
    <property type="entry name" value="Fer4_13"/>
    <property type="match status" value="1"/>
</dbReference>
<protein>
    <recommendedName>
        <fullName evidence="1">Metallo-beta-lactamase domain-containing protein</fullName>
    </recommendedName>
</protein>
<sequence>MFVIFGTGLRRCTNRFTASGVVGQLPHKAERSACRQRSARTLARLEQRRRENVPGDVYVTSGCIDCDTCRWMAPSIFDRVGSQSAVVHQPETDAERVRTLQAAAACPVGTIRTESPPPAGLSKQAREAFPELIATSGDERSGTRVYHLGYHSAKSFGATSYLVLPDGDRWKDAAFMTDSPRYFRPLADQIEQLLKREGRQLRYIFLTHVDDVADHEKWAERFQVRRIMHADDIDDADERSTLASIEIPLTGSGPWLLTPESVTKWPAGAASPAPDRHGVKIIHVPGHTRGCIAAIVDNYVAFTGDHIAYSETRNAVTGFPQVCWFDWSLVIESTAKLAEEAFVWIMPGHGRRYHYASVEAMRQGLTESIALMDSDLYWAMVPYRARGRVRSS</sequence>
<feature type="domain" description="Metallo-beta-lactamase" evidence="1">
    <location>
        <begin position="157"/>
        <end position="349"/>
    </location>
</feature>
<evidence type="ECO:0000313" key="2">
    <source>
        <dbReference type="EMBL" id="BAM82247.1"/>
    </source>
</evidence>
<reference evidence="2 3" key="2">
    <citation type="journal article" date="2007" name="BMC Biol.">
        <title>A 100%-complete sequence reveals unusually simple genomic features in the hot-spring red alga Cyanidioschyzon merolae.</title>
        <authorList>
            <person name="Nozaki H."/>
            <person name="Takano H."/>
            <person name="Misumi O."/>
            <person name="Terasawa K."/>
            <person name="Matsuzaki M."/>
            <person name="Maruyama S."/>
            <person name="Nishida K."/>
            <person name="Yagisawa F."/>
            <person name="Yoshida Y."/>
            <person name="Fujiwara T."/>
            <person name="Takio S."/>
            <person name="Tamura K."/>
            <person name="Chung S.J."/>
            <person name="Nakamura S."/>
            <person name="Kuroiwa H."/>
            <person name="Tanaka K."/>
            <person name="Sato N."/>
            <person name="Kuroiwa T."/>
        </authorList>
    </citation>
    <scope>NUCLEOTIDE SEQUENCE [LARGE SCALE GENOMIC DNA]</scope>
    <source>
        <strain evidence="2 3">10D</strain>
    </source>
</reference>
<dbReference type="OMA" id="RYCFSGD"/>
<evidence type="ECO:0000259" key="1">
    <source>
        <dbReference type="SMART" id="SM00849"/>
    </source>
</evidence>
<dbReference type="Pfam" id="PF00753">
    <property type="entry name" value="Lactamase_B"/>
    <property type="match status" value="1"/>
</dbReference>
<dbReference type="InterPro" id="IPR036866">
    <property type="entry name" value="RibonucZ/Hydroxyglut_hydro"/>
</dbReference>
<dbReference type="SUPFAM" id="SSF56281">
    <property type="entry name" value="Metallo-hydrolase/oxidoreductase"/>
    <property type="match status" value="1"/>
</dbReference>
<accession>M1VGG6</accession>
<evidence type="ECO:0000313" key="3">
    <source>
        <dbReference type="Proteomes" id="UP000007014"/>
    </source>
</evidence>
<dbReference type="SMART" id="SM00849">
    <property type="entry name" value="Lactamase_B"/>
    <property type="match status" value="1"/>
</dbReference>
<dbReference type="Gene3D" id="3.60.15.10">
    <property type="entry name" value="Ribonuclease Z/Hydroxyacylglutathione hydrolase-like"/>
    <property type="match status" value="2"/>
</dbReference>
<organism evidence="2 3">
    <name type="scientific">Cyanidioschyzon merolae (strain NIES-3377 / 10D)</name>
    <name type="common">Unicellular red alga</name>
    <dbReference type="NCBI Taxonomy" id="280699"/>
    <lineage>
        <taxon>Eukaryota</taxon>
        <taxon>Rhodophyta</taxon>
        <taxon>Bangiophyceae</taxon>
        <taxon>Cyanidiales</taxon>
        <taxon>Cyanidiaceae</taxon>
        <taxon>Cyanidioschyzon</taxon>
    </lineage>
</organism>
<gene>
    <name evidence="2" type="ORF">CYME_CMQ399C</name>
</gene>
<name>M1VGG6_CYAM1</name>
<dbReference type="GeneID" id="16996414"/>
<dbReference type="PANTHER" id="PTHR42773:SF1">
    <property type="entry name" value="METALLO-BETA-LACTAMASE FAMILY PROTEIN"/>
    <property type="match status" value="1"/>
</dbReference>
<dbReference type="STRING" id="280699.M1VGG6"/>
<dbReference type="PANTHER" id="PTHR42773">
    <property type="entry name" value="METALLO-BETA-LACTAMASE-RELATED"/>
    <property type="match status" value="1"/>
</dbReference>
<proteinExistence type="predicted"/>
<keyword evidence="3" id="KW-1185">Reference proteome</keyword>
<dbReference type="RefSeq" id="XP_005538283.1">
    <property type="nucleotide sequence ID" value="XM_005538226.1"/>
</dbReference>
<dbReference type="HOGENOM" id="CLU_056853_1_0_1"/>
<dbReference type="Proteomes" id="UP000007014">
    <property type="component" value="Chromosome 17"/>
</dbReference>
<dbReference type="AlphaFoldDB" id="M1VGG6"/>
<dbReference type="InterPro" id="IPR001279">
    <property type="entry name" value="Metallo-B-lactamas"/>
</dbReference>
<dbReference type="SUPFAM" id="SSF54862">
    <property type="entry name" value="4Fe-4S ferredoxins"/>
    <property type="match status" value="1"/>
</dbReference>
<dbReference type="OrthoDB" id="17458at2759"/>
<dbReference type="Gramene" id="CMQ399CT">
    <property type="protein sequence ID" value="CMQ399CT"/>
    <property type="gene ID" value="CMQ399C"/>
</dbReference>
<dbReference type="eggNOG" id="ENOG502QPS3">
    <property type="taxonomic scope" value="Eukaryota"/>
</dbReference>